<accession>A0ACC0QG45</accession>
<comment type="caution">
    <text evidence="1">The sequence shown here is derived from an EMBL/GenBank/DDBJ whole genome shotgun (WGS) entry which is preliminary data.</text>
</comment>
<reference evidence="1" key="1">
    <citation type="submission" date="2022-06" db="EMBL/GenBank/DDBJ databases">
        <title>Fusarium solani species complex genomes reveal bases of compartmentalisation and animal pathogenesis.</title>
        <authorList>
            <person name="Tsai I.J."/>
        </authorList>
    </citation>
    <scope>NUCLEOTIDE SEQUENCE</scope>
    <source>
        <strain evidence="1">Fu6.1</strain>
    </source>
</reference>
<evidence type="ECO:0000313" key="1">
    <source>
        <dbReference type="EMBL" id="KAI8654497.1"/>
    </source>
</evidence>
<name>A0ACC0QG45_9HYPO</name>
<dbReference type="Proteomes" id="UP001065298">
    <property type="component" value="Chromosome 10"/>
</dbReference>
<sequence length="371" mass="41458">MARELGLHCIDSPRQVLGSRSGFTRLEAEVGRRIWWYLCSTDWILAGLSGTLGGAYTIHPSQMAVHKPQNIDDEDCIDGEEIVGRPMDQPTCMSYFLERIRFAEIFRASLESAQFAALSPDTITFKLVQELEARMSRFWDDAPDFLCFNPGLSVIDRNASKITIQGYILNLFVHGQRCRVHLPYLARGQAGPTYTTSRAACVESARLIIRMEMQLEEEEHAFASTRLRMSIVLHHIFLAFLVLLLDICLDTNGPRQISKSPEATVAWRILQDAKAQSQQASTLVEPLGRVMRKHDVLHNAEELENWALADLGAHSSASALAPSLEFNPSTSWGSVRESSRMPQGEDNTGTSQEVSTGDWPNFLGGLHLPFI</sequence>
<keyword evidence="2" id="KW-1185">Reference proteome</keyword>
<proteinExistence type="predicted"/>
<dbReference type="EMBL" id="CM046512">
    <property type="protein sequence ID" value="KAI8654497.1"/>
    <property type="molecule type" value="Genomic_DNA"/>
</dbReference>
<evidence type="ECO:0000313" key="2">
    <source>
        <dbReference type="Proteomes" id="UP001065298"/>
    </source>
</evidence>
<organism evidence="1 2">
    <name type="scientific">Fusarium keratoplasticum</name>
    <dbReference type="NCBI Taxonomy" id="1328300"/>
    <lineage>
        <taxon>Eukaryota</taxon>
        <taxon>Fungi</taxon>
        <taxon>Dikarya</taxon>
        <taxon>Ascomycota</taxon>
        <taxon>Pezizomycotina</taxon>
        <taxon>Sordariomycetes</taxon>
        <taxon>Hypocreomycetidae</taxon>
        <taxon>Hypocreales</taxon>
        <taxon>Nectriaceae</taxon>
        <taxon>Fusarium</taxon>
        <taxon>Fusarium solani species complex</taxon>
    </lineage>
</organism>
<protein>
    <submittedName>
        <fullName evidence="1">Zn(2)-C6 fungal-type domain-containing protein</fullName>
    </submittedName>
</protein>
<gene>
    <name evidence="1" type="ORF">NCS57_01195300</name>
</gene>